<dbReference type="AlphaFoldDB" id="W4QLD7"/>
<keyword evidence="4" id="KW-1185">Reference proteome</keyword>
<dbReference type="Pfam" id="PF24729">
    <property type="entry name" value="Acb2_Tad1_hairpin"/>
    <property type="match status" value="1"/>
</dbReference>
<dbReference type="OrthoDB" id="1551225at2"/>
<name>W4QLD7_9BACI</name>
<evidence type="ECO:0000313" key="4">
    <source>
        <dbReference type="Proteomes" id="UP000018895"/>
    </source>
</evidence>
<accession>W4QLD7</accession>
<dbReference type="InterPro" id="IPR056098">
    <property type="entry name" value="Acb2/Tad1_hairpin"/>
</dbReference>
<evidence type="ECO:0000313" key="3">
    <source>
        <dbReference type="EMBL" id="GAE32438.1"/>
    </source>
</evidence>
<dbReference type="RefSeq" id="WP_035346731.1">
    <property type="nucleotide sequence ID" value="NZ_BAUU01000036.1"/>
</dbReference>
<proteinExistence type="predicted"/>
<sequence>MRELETVQKREKLNRVFAVDEKGNGGANHEYLIVADAGLQVPKETVIQFQNGARKENGSIHGVIDSDLLEIVKDRISSFQNGPFSSKENEKVLYHVEQALYHMNERVENRIKRNVLGTNQK</sequence>
<feature type="domain" description="Acb2/Tad1 hairpin" evidence="2">
    <location>
        <begin position="46"/>
        <end position="107"/>
    </location>
</feature>
<protein>
    <recommendedName>
        <fullName evidence="2">Acb2/Tad1 hairpin domain-containing protein</fullName>
    </recommendedName>
</protein>
<evidence type="ECO:0000259" key="2">
    <source>
        <dbReference type="Pfam" id="PF24729"/>
    </source>
</evidence>
<comment type="caution">
    <text evidence="3">The sequence shown here is derived from an EMBL/GenBank/DDBJ whole genome shotgun (WGS) entry which is preliminary data.</text>
</comment>
<dbReference type="Proteomes" id="UP000018895">
    <property type="component" value="Unassembled WGS sequence"/>
</dbReference>
<dbReference type="STRING" id="1236971.JCM9152_3973"/>
<gene>
    <name evidence="3" type="ORF">JCM9152_3973</name>
</gene>
<keyword evidence="1" id="KW-0547">Nucleotide-binding</keyword>
<dbReference type="EMBL" id="BAUU01000036">
    <property type="protein sequence ID" value="GAE32438.1"/>
    <property type="molecule type" value="Genomic_DNA"/>
</dbReference>
<organism evidence="3 4">
    <name type="scientific">Halalkalibacter hemicellulosilyticusJCM 9152</name>
    <dbReference type="NCBI Taxonomy" id="1236971"/>
    <lineage>
        <taxon>Bacteria</taxon>
        <taxon>Bacillati</taxon>
        <taxon>Bacillota</taxon>
        <taxon>Bacilli</taxon>
        <taxon>Bacillales</taxon>
        <taxon>Bacillaceae</taxon>
        <taxon>Halalkalibacter</taxon>
    </lineage>
</organism>
<evidence type="ECO:0000256" key="1">
    <source>
        <dbReference type="ARBA" id="ARBA00022741"/>
    </source>
</evidence>
<reference evidence="3" key="1">
    <citation type="journal article" date="2014" name="Genome Announc.">
        <title>Draft Genome Sequences of Three Alkaliphilic Bacillus Strains, Bacillus wakoensis JCM 9140T, Bacillus akibai JCM 9157T, and Bacillus hemicellulosilyticus JCM 9152T.</title>
        <authorList>
            <person name="Yuki M."/>
            <person name="Oshima K."/>
            <person name="Suda W."/>
            <person name="Oshida Y."/>
            <person name="Kitamura K."/>
            <person name="Iida T."/>
            <person name="Hattori M."/>
            <person name="Ohkuma M."/>
        </authorList>
    </citation>
    <scope>NUCLEOTIDE SEQUENCE [LARGE SCALE GENOMIC DNA]</scope>
    <source>
        <strain evidence="3">JCM 9152</strain>
    </source>
</reference>